<gene>
    <name evidence="1" type="ORF">LB941_07575</name>
</gene>
<proteinExistence type="predicted"/>
<accession>A0A9X2FKD9</accession>
<keyword evidence="2" id="KW-1185">Reference proteome</keyword>
<dbReference type="EMBL" id="JAIULA010000013">
    <property type="protein sequence ID" value="MCP0887192.1"/>
    <property type="molecule type" value="Genomic_DNA"/>
</dbReference>
<dbReference type="RefSeq" id="WP_253360841.1">
    <property type="nucleotide sequence ID" value="NZ_JAIULA010000013.1"/>
</dbReference>
<comment type="caution">
    <text evidence="1">The sequence shown here is derived from an EMBL/GenBank/DDBJ whole genome shotgun (WGS) entry which is preliminary data.</text>
</comment>
<reference evidence="1 2" key="1">
    <citation type="journal article" date="2023" name="Int. J. Syst. Evol. Microbiol.">
        <title>Ligilactobacillus ubinensis sp. nov., a novel species isolated from the wild ferment of a durian fruit (Durio zibethinus).</title>
        <authorList>
            <person name="Heng Y.C."/>
            <person name="Menon N."/>
            <person name="Chen B."/>
            <person name="Loo B.Z.L."/>
            <person name="Wong G.W.J."/>
            <person name="Lim A.C.H."/>
            <person name="Silvaraju S."/>
            <person name="Kittelmann S."/>
        </authorList>
    </citation>
    <scope>NUCLEOTIDE SEQUENCE [LARGE SCALE GENOMIC DNA]</scope>
    <source>
        <strain evidence="1 2">WILCCON 0076</strain>
    </source>
</reference>
<evidence type="ECO:0000313" key="2">
    <source>
        <dbReference type="Proteomes" id="UP001139006"/>
    </source>
</evidence>
<name>A0A9X2FKD9_9LACO</name>
<protein>
    <submittedName>
        <fullName evidence="1">Uncharacterized protein</fullName>
    </submittedName>
</protein>
<dbReference type="AlphaFoldDB" id="A0A9X2FKD9"/>
<organism evidence="1 2">
    <name type="scientific">Ligilactobacillus ubinensis</name>
    <dbReference type="NCBI Taxonomy" id="2876789"/>
    <lineage>
        <taxon>Bacteria</taxon>
        <taxon>Bacillati</taxon>
        <taxon>Bacillota</taxon>
        <taxon>Bacilli</taxon>
        <taxon>Lactobacillales</taxon>
        <taxon>Lactobacillaceae</taxon>
        <taxon>Ligilactobacillus</taxon>
    </lineage>
</organism>
<sequence>MYNMIPDTLQEVQTKLSWLLANGYSATQESVITDGILAGTDLMFEDALEGPYWTVLWQEENKTLLVRGALGENLGAISPRTTFNTFSEDFIQNPASTWLNISTQVEKLIKAN</sequence>
<evidence type="ECO:0000313" key="1">
    <source>
        <dbReference type="EMBL" id="MCP0887192.1"/>
    </source>
</evidence>
<dbReference type="Proteomes" id="UP001139006">
    <property type="component" value="Unassembled WGS sequence"/>
</dbReference>